<dbReference type="PATRIC" id="fig|1434104.5.peg.2142"/>
<dbReference type="Proteomes" id="UP000033048">
    <property type="component" value="Chromosome"/>
</dbReference>
<dbReference type="PANTHER" id="PTHR38137">
    <property type="entry name" value="PRC-BARREL DOMAIN PROTEIN"/>
    <property type="match status" value="1"/>
</dbReference>
<proteinExistence type="predicted"/>
<dbReference type="STRING" id="1434104.MCMEM_1964"/>
<keyword evidence="3" id="KW-1185">Reference proteome</keyword>
<dbReference type="Gene3D" id="2.30.30.240">
    <property type="entry name" value="PRC-barrel domain"/>
    <property type="match status" value="1"/>
</dbReference>
<organism evidence="2 3">
    <name type="scientific">Methanococcoides methylutens MM1</name>
    <dbReference type="NCBI Taxonomy" id="1434104"/>
    <lineage>
        <taxon>Archaea</taxon>
        <taxon>Methanobacteriati</taxon>
        <taxon>Methanobacteriota</taxon>
        <taxon>Stenosarchaea group</taxon>
        <taxon>Methanomicrobia</taxon>
        <taxon>Methanosarcinales</taxon>
        <taxon>Methanosarcinaceae</taxon>
        <taxon>Methanococcoides</taxon>
    </lineage>
</organism>
<dbReference type="InterPro" id="IPR027275">
    <property type="entry name" value="PRC-brl_dom"/>
</dbReference>
<gene>
    <name evidence="2" type="ORF">MCMEM_1964</name>
</gene>
<evidence type="ECO:0000313" key="2">
    <source>
        <dbReference type="EMBL" id="AKB86017.1"/>
    </source>
</evidence>
<reference evidence="2 3" key="1">
    <citation type="submission" date="2014-07" db="EMBL/GenBank/DDBJ databases">
        <title>Methanogenic archaea and the global carbon cycle.</title>
        <authorList>
            <person name="Henriksen J.R."/>
            <person name="Luke J."/>
            <person name="Reinhart S."/>
            <person name="Benedict M.N."/>
            <person name="Youngblut N.D."/>
            <person name="Metcalf M.E."/>
            <person name="Whitaker R.J."/>
            <person name="Metcalf W.W."/>
        </authorList>
    </citation>
    <scope>NUCLEOTIDE SEQUENCE [LARGE SCALE GENOMIC DNA]</scope>
    <source>
        <strain evidence="2 3">MM1</strain>
    </source>
</reference>
<name>A0A0E3STK6_METMT</name>
<dbReference type="HOGENOM" id="CLU_170070_0_0_2"/>
<dbReference type="Pfam" id="PF05239">
    <property type="entry name" value="PRC"/>
    <property type="match status" value="1"/>
</dbReference>
<sequence length="70" mass="8062">MGKVNDLVFDVDERVVSGLALSDINRDIFDVTTRGVILPYRWVVTTGDIVLIRDIVKRFKKPVKEEEKED</sequence>
<evidence type="ECO:0000259" key="1">
    <source>
        <dbReference type="Pfam" id="PF05239"/>
    </source>
</evidence>
<dbReference type="PANTHER" id="PTHR38137:SF1">
    <property type="entry name" value="PRC-BARREL DOMAIN-CONTAINING PROTEIN"/>
    <property type="match status" value="1"/>
</dbReference>
<dbReference type="EMBL" id="CP009518">
    <property type="protein sequence ID" value="AKB86017.1"/>
    <property type="molecule type" value="Genomic_DNA"/>
</dbReference>
<dbReference type="KEGG" id="mmet:MCMEM_1964"/>
<evidence type="ECO:0000313" key="3">
    <source>
        <dbReference type="Proteomes" id="UP000033048"/>
    </source>
</evidence>
<dbReference type="SUPFAM" id="SSF50346">
    <property type="entry name" value="PRC-barrel domain"/>
    <property type="match status" value="1"/>
</dbReference>
<dbReference type="AlphaFoldDB" id="A0A0E3STK6"/>
<accession>A0A0E3STK6</accession>
<feature type="domain" description="PRC-barrel" evidence="1">
    <location>
        <begin position="2"/>
        <end position="54"/>
    </location>
</feature>
<protein>
    <recommendedName>
        <fullName evidence="1">PRC-barrel domain-containing protein</fullName>
    </recommendedName>
</protein>
<dbReference type="InterPro" id="IPR011033">
    <property type="entry name" value="PRC_barrel-like_sf"/>
</dbReference>